<reference evidence="2 3" key="1">
    <citation type="journal article" date="2014" name="Nature">
        <title>The genome of the recently domesticated crop plant sugar beet (Beta vulgaris).</title>
        <authorList>
            <person name="Dohm J.C."/>
            <person name="Minoche A.E."/>
            <person name="Holtgrawe D."/>
            <person name="Capella-Gutierrez S."/>
            <person name="Zakrzewski F."/>
            <person name="Tafer H."/>
            <person name="Rupp O."/>
            <person name="Sorensen T.R."/>
            <person name="Stracke R."/>
            <person name="Reinhardt R."/>
            <person name="Goesmann A."/>
            <person name="Kraft T."/>
            <person name="Schulz B."/>
            <person name="Stadler P.F."/>
            <person name="Schmidt T."/>
            <person name="Gabaldon T."/>
            <person name="Lehrach H."/>
            <person name="Weisshaar B."/>
            <person name="Himmelbauer H."/>
        </authorList>
    </citation>
    <scope>NUCLEOTIDE SEQUENCE [LARGE SCALE GENOMIC DNA]</scope>
    <source>
        <tissue evidence="2">Taproot</tissue>
    </source>
</reference>
<gene>
    <name evidence="2" type="ORF">BVRB_040190</name>
</gene>
<dbReference type="Gramene" id="KMS65027">
    <property type="protein sequence ID" value="KMS65027"/>
    <property type="gene ID" value="BVRB_040190"/>
</dbReference>
<accession>A0A0J7YN66</accession>
<dbReference type="Gene3D" id="1.20.1050.10">
    <property type="match status" value="1"/>
</dbReference>
<evidence type="ECO:0000313" key="2">
    <source>
        <dbReference type="EMBL" id="KMS65027.1"/>
    </source>
</evidence>
<sequence length="99" mass="11310">HIGDHQLKQQQRSSLAADKIPFVFKSLEDAVGKESPHFAVGKELTVADLVLYNLIHWFKTGKLEGIPTDIAQGCDKLCRIYETVAKNDRVMQWYGQHMR</sequence>
<dbReference type="SUPFAM" id="SSF47616">
    <property type="entry name" value="GST C-terminal domain-like"/>
    <property type="match status" value="1"/>
</dbReference>
<dbReference type="InterPro" id="IPR004046">
    <property type="entry name" value="GST_C"/>
</dbReference>
<organism evidence="2 3">
    <name type="scientific">Beta vulgaris subsp. vulgaris</name>
    <name type="common">Beet</name>
    <dbReference type="NCBI Taxonomy" id="3555"/>
    <lineage>
        <taxon>Eukaryota</taxon>
        <taxon>Viridiplantae</taxon>
        <taxon>Streptophyta</taxon>
        <taxon>Embryophyta</taxon>
        <taxon>Tracheophyta</taxon>
        <taxon>Spermatophyta</taxon>
        <taxon>Magnoliopsida</taxon>
        <taxon>eudicotyledons</taxon>
        <taxon>Gunneridae</taxon>
        <taxon>Pentapetalae</taxon>
        <taxon>Caryophyllales</taxon>
        <taxon>Chenopodiaceae</taxon>
        <taxon>Betoideae</taxon>
        <taxon>Beta</taxon>
    </lineage>
</organism>
<dbReference type="PROSITE" id="PS50405">
    <property type="entry name" value="GST_CTER"/>
    <property type="match status" value="1"/>
</dbReference>
<feature type="domain" description="GST C-terminal" evidence="1">
    <location>
        <begin position="1"/>
        <end position="99"/>
    </location>
</feature>
<keyword evidence="3" id="KW-1185">Reference proteome</keyword>
<dbReference type="Pfam" id="PF14497">
    <property type="entry name" value="GST_C_3"/>
    <property type="match status" value="1"/>
</dbReference>
<name>A0A0J7YN66_BETVV</name>
<proteinExistence type="predicted"/>
<dbReference type="OrthoDB" id="414243at2759"/>
<feature type="non-terminal residue" evidence="2">
    <location>
        <position position="1"/>
    </location>
</feature>
<evidence type="ECO:0000313" key="3">
    <source>
        <dbReference type="Proteomes" id="UP000035740"/>
    </source>
</evidence>
<dbReference type="AlphaFoldDB" id="A0A0J7YN66"/>
<protein>
    <recommendedName>
        <fullName evidence="1">GST C-terminal domain-containing protein</fullName>
    </recommendedName>
</protein>
<dbReference type="EMBL" id="KQ116184">
    <property type="protein sequence ID" value="KMS65027.1"/>
    <property type="molecule type" value="Genomic_DNA"/>
</dbReference>
<dbReference type="InterPro" id="IPR010987">
    <property type="entry name" value="Glutathione-S-Trfase_C-like"/>
</dbReference>
<dbReference type="Proteomes" id="UP000035740">
    <property type="component" value="Unassembled WGS sequence"/>
</dbReference>
<dbReference type="InterPro" id="IPR036282">
    <property type="entry name" value="Glutathione-S-Trfase_C_sf"/>
</dbReference>
<evidence type="ECO:0000259" key="1">
    <source>
        <dbReference type="PROSITE" id="PS50405"/>
    </source>
</evidence>